<evidence type="ECO:0000256" key="2">
    <source>
        <dbReference type="ARBA" id="ARBA00023239"/>
    </source>
</evidence>
<gene>
    <name evidence="4" type="ORF">E2I00_017526</name>
</gene>
<dbReference type="PANTHER" id="PTHR32022:SF10">
    <property type="entry name" value="D-GLUTAMATE CYCLASE, MITOCHONDRIAL"/>
    <property type="match status" value="1"/>
</dbReference>
<dbReference type="EMBL" id="SGJD01001564">
    <property type="protein sequence ID" value="KAB0399364.1"/>
    <property type="molecule type" value="Genomic_DNA"/>
</dbReference>
<comment type="similarity">
    <text evidence="1">Belongs to the D-glutamate cyclase family.</text>
</comment>
<dbReference type="GO" id="GO:0006536">
    <property type="term" value="P:glutamate metabolic process"/>
    <property type="evidence" value="ECO:0007669"/>
    <property type="project" value="TreeGrafter"/>
</dbReference>
<sequence>MTFTRHLKSRLPSAVRSLILQKKPNIRNMFSMARGLQPASVVVLPRSLAPAFEKFCQVNSGPLPLLGQSEPGKWTLPALDAVPGTRTGCPRFWKYEFGTCTGSLTSLDESSEQLKAMVAFLLGSSFSLEGAWEKGGLPRRDSAGHGHMGAYKTEVPCATIASFCCPLVVTMRPVPKDKLERLVRACEHGQPVHIGDPEPLGIKDLSKPDFGEPVVCQPGHVAVFWPSQLTSLEAVSACRFDEVVWAQTLLLCALEMPLAFTSAPGCTVMTDLKGTAAPARCLTPEGMPEVHHISQDPLHCSMASASVAQKIRELEMIIAIDPGSRGIGHLLRPGELLRASLSLSHARSMLLTTGFRTPLNHEPPEETDGPLGAVALAAFLQALEKRVSMVVDQRALNLHKKLVDEAVQRGVLKRQIPILTYQGRSAEAAQAFLCRDGNPKSPRFDHLVAIERAGRAADGNYYNARKRNIKHVVDPIDDLFLAVQKIPGISSPGVGDGGNELGMGKVKEAVKRHI</sequence>
<dbReference type="OrthoDB" id="10262538at2759"/>
<protein>
    <recommendedName>
        <fullName evidence="3">D-glutamate cyclase-like C-terminal domain-containing protein</fullName>
    </recommendedName>
</protein>
<name>A0A643CGX6_BALPH</name>
<evidence type="ECO:0000313" key="5">
    <source>
        <dbReference type="Proteomes" id="UP000437017"/>
    </source>
</evidence>
<evidence type="ECO:0000256" key="1">
    <source>
        <dbReference type="ARBA" id="ARBA00007896"/>
    </source>
</evidence>
<dbReference type="SUPFAM" id="SSF160920">
    <property type="entry name" value="PSTPO5379-like"/>
    <property type="match status" value="1"/>
</dbReference>
<dbReference type="Pfam" id="PF07286">
    <property type="entry name" value="D-Glu_cyclase"/>
    <property type="match status" value="1"/>
</dbReference>
<dbReference type="Gene3D" id="3.90.1640.20">
    <property type="entry name" value="TON_0340"/>
    <property type="match status" value="1"/>
</dbReference>
<keyword evidence="2" id="KW-0456">Lyase</keyword>
<dbReference type="Proteomes" id="UP000437017">
    <property type="component" value="Unassembled WGS sequence"/>
</dbReference>
<dbReference type="PANTHER" id="PTHR32022">
    <property type="entry name" value="D-GLUTAMATE CYCLASE, MITOCHONDRIAL"/>
    <property type="match status" value="1"/>
</dbReference>
<dbReference type="FunFam" id="3.30.2040.10:FF:000001">
    <property type="entry name" value="D-glutamate cyclase, mitochondrial"/>
    <property type="match status" value="1"/>
</dbReference>
<keyword evidence="5" id="KW-1185">Reference proteome</keyword>
<dbReference type="InterPro" id="IPR017135">
    <property type="entry name" value="D-Glu_cyclase_mito"/>
</dbReference>
<dbReference type="Gene3D" id="3.40.1640.10">
    <property type="entry name" value="PSTPO5379-like"/>
    <property type="match status" value="1"/>
</dbReference>
<dbReference type="FunFam" id="3.40.1640.10:FF:000001">
    <property type="entry name" value="D-glutamate cyclase, mitochondrial"/>
    <property type="match status" value="1"/>
</dbReference>
<proteinExistence type="inferred from homology"/>
<comment type="caution">
    <text evidence="4">The sequence shown here is derived from an EMBL/GenBank/DDBJ whole genome shotgun (WGS) entry which is preliminary data.</text>
</comment>
<reference evidence="4 5" key="1">
    <citation type="journal article" date="2019" name="PLoS ONE">
        <title>Genomic analyses reveal an absence of contemporary introgressive admixture between fin whales and blue whales, despite known hybrids.</title>
        <authorList>
            <person name="Westbury M.V."/>
            <person name="Petersen B."/>
            <person name="Lorenzen E.D."/>
        </authorList>
    </citation>
    <scope>NUCLEOTIDE SEQUENCE [LARGE SCALE GENOMIC DNA]</scope>
    <source>
        <strain evidence="4">FinWhale-01</strain>
    </source>
</reference>
<organism evidence="4 5">
    <name type="scientific">Balaenoptera physalus</name>
    <name type="common">Fin whale</name>
    <name type="synonym">Balaena physalus</name>
    <dbReference type="NCBI Taxonomy" id="9770"/>
    <lineage>
        <taxon>Eukaryota</taxon>
        <taxon>Metazoa</taxon>
        <taxon>Chordata</taxon>
        <taxon>Craniata</taxon>
        <taxon>Vertebrata</taxon>
        <taxon>Euteleostomi</taxon>
        <taxon>Mammalia</taxon>
        <taxon>Eutheria</taxon>
        <taxon>Laurasiatheria</taxon>
        <taxon>Artiodactyla</taxon>
        <taxon>Whippomorpha</taxon>
        <taxon>Cetacea</taxon>
        <taxon>Mysticeti</taxon>
        <taxon>Balaenopteridae</taxon>
        <taxon>Balaenoptera</taxon>
    </lineage>
</organism>
<feature type="domain" description="D-glutamate cyclase-like C-terminal" evidence="3">
    <location>
        <begin position="314"/>
        <end position="514"/>
    </location>
</feature>
<dbReference type="InterPro" id="IPR009906">
    <property type="entry name" value="D-Glu_cyclase"/>
</dbReference>
<evidence type="ECO:0000313" key="4">
    <source>
        <dbReference type="EMBL" id="KAB0399364.1"/>
    </source>
</evidence>
<dbReference type="PIRSF" id="PIRSF037204">
    <property type="entry name" value="UCP037204"/>
    <property type="match status" value="1"/>
</dbReference>
<dbReference type="Gene3D" id="3.30.2040.10">
    <property type="entry name" value="PSTPO5379-like domain"/>
    <property type="match status" value="1"/>
</dbReference>
<accession>A0A643CGX6</accession>
<dbReference type="InterPro" id="IPR038021">
    <property type="entry name" value="Putative_hydro-lyase"/>
</dbReference>
<dbReference type="InterPro" id="IPR025504">
    <property type="entry name" value="GLUCM_C"/>
</dbReference>
<dbReference type="AlphaFoldDB" id="A0A643CGX6"/>
<dbReference type="GO" id="GO:0047820">
    <property type="term" value="F:D-glutamate cyclase activity"/>
    <property type="evidence" value="ECO:0007669"/>
    <property type="project" value="TreeGrafter"/>
</dbReference>
<dbReference type="Pfam" id="PF14336">
    <property type="entry name" value="GLUCM-like_C"/>
    <property type="match status" value="1"/>
</dbReference>
<evidence type="ECO:0000259" key="3">
    <source>
        <dbReference type="Pfam" id="PF14336"/>
    </source>
</evidence>